<feature type="compositionally biased region" description="Pro residues" evidence="1">
    <location>
        <begin position="12"/>
        <end position="27"/>
    </location>
</feature>
<evidence type="ECO:0000313" key="3">
    <source>
        <dbReference type="EMBL" id="SBT63921.1"/>
    </source>
</evidence>
<dbReference type="Pfam" id="PF22768">
    <property type="entry name" value="SPP1_Dit"/>
    <property type="match status" value="1"/>
</dbReference>
<dbReference type="OrthoDB" id="4519759at2"/>
<proteinExistence type="predicted"/>
<protein>
    <submittedName>
        <fullName evidence="3">Phage tail protein</fullName>
    </submittedName>
</protein>
<evidence type="ECO:0000259" key="2">
    <source>
        <dbReference type="Pfam" id="PF22768"/>
    </source>
</evidence>
<evidence type="ECO:0000313" key="4">
    <source>
        <dbReference type="Proteomes" id="UP000199558"/>
    </source>
</evidence>
<feature type="region of interest" description="Disordered" evidence="1">
    <location>
        <begin position="1"/>
        <end position="32"/>
    </location>
</feature>
<evidence type="ECO:0000256" key="1">
    <source>
        <dbReference type="SAM" id="MobiDB-lite"/>
    </source>
</evidence>
<organism evidence="3 4">
    <name type="scientific">Micromonospora sediminicola</name>
    <dbReference type="NCBI Taxonomy" id="946078"/>
    <lineage>
        <taxon>Bacteria</taxon>
        <taxon>Bacillati</taxon>
        <taxon>Actinomycetota</taxon>
        <taxon>Actinomycetes</taxon>
        <taxon>Micromonosporales</taxon>
        <taxon>Micromonosporaceae</taxon>
        <taxon>Micromonospora</taxon>
    </lineage>
</organism>
<dbReference type="STRING" id="946078.GA0070622_0889"/>
<dbReference type="AlphaFoldDB" id="A0A1A9B4D9"/>
<accession>A0A1A9B4D9</accession>
<dbReference type="Proteomes" id="UP000199558">
    <property type="component" value="Unassembled WGS sequence"/>
</dbReference>
<dbReference type="InterPro" id="IPR054738">
    <property type="entry name" value="Siphovirus-type_tail_C"/>
</dbReference>
<keyword evidence="4" id="KW-1185">Reference proteome</keyword>
<name>A0A1A9B4D9_9ACTN</name>
<dbReference type="EMBL" id="FLRH01000003">
    <property type="protein sequence ID" value="SBT63921.1"/>
    <property type="molecule type" value="Genomic_DNA"/>
</dbReference>
<sequence length="320" mass="34384">MPVYVGVITSPTDPPPAPTPVPTPSPPRRPRDRGRFELVWVVPGEDRQVQLTSDAELHFTLDGWSNVTGAAPVAIVADPHPRGGTRVRHIQPQPRTMIVPMRVRADTHMEFLGGWRSLVTDIVSTRRRGPGRLRALRPDGSAREIECYYQAGFDGEPGQGWLWDTAVLSLYCPDPFWRDVKAESIPYSYAGAPVSYLSPYLTVSPSSVLGVTTAHNAGDVEAWPTWTIIGPATAVVATNHSTGESFTLTGTLTAGQVATITTDPPAVRGPGGANWSNKLSWPGAVLWGLQPGVNDVEFAVAGAAAGTKITLSYVPRYETA</sequence>
<gene>
    <name evidence="3" type="ORF">GA0070622_0889</name>
</gene>
<feature type="domain" description="Siphovirus-type tail component C-terminal" evidence="2">
    <location>
        <begin position="218"/>
        <end position="317"/>
    </location>
</feature>
<reference evidence="4" key="1">
    <citation type="submission" date="2016-06" db="EMBL/GenBank/DDBJ databases">
        <authorList>
            <person name="Varghese N."/>
            <person name="Submissions Spin"/>
        </authorList>
    </citation>
    <scope>NUCLEOTIDE SEQUENCE [LARGE SCALE GENOMIC DNA]</scope>
    <source>
        <strain evidence="4">DSM 45794</strain>
    </source>
</reference>
<dbReference type="RefSeq" id="WP_091568856.1">
    <property type="nucleotide sequence ID" value="NZ_FLRH01000003.1"/>
</dbReference>